<keyword evidence="2" id="KW-1185">Reference proteome</keyword>
<accession>A0A1X6NZR3</accession>
<dbReference type="AlphaFoldDB" id="A0A1X6NZR3"/>
<evidence type="ECO:0000313" key="1">
    <source>
        <dbReference type="EMBL" id="OSX74010.1"/>
    </source>
</evidence>
<organism evidence="1 2">
    <name type="scientific">Porphyra umbilicalis</name>
    <name type="common">Purple laver</name>
    <name type="synonym">Red alga</name>
    <dbReference type="NCBI Taxonomy" id="2786"/>
    <lineage>
        <taxon>Eukaryota</taxon>
        <taxon>Rhodophyta</taxon>
        <taxon>Bangiophyceae</taxon>
        <taxon>Bangiales</taxon>
        <taxon>Bangiaceae</taxon>
        <taxon>Porphyra</taxon>
    </lineage>
</organism>
<proteinExistence type="predicted"/>
<name>A0A1X6NZR3_PORUM</name>
<dbReference type="Proteomes" id="UP000218209">
    <property type="component" value="Unassembled WGS sequence"/>
</dbReference>
<protein>
    <submittedName>
        <fullName evidence="1">Uncharacterized protein</fullName>
    </submittedName>
</protein>
<reference evidence="1 2" key="1">
    <citation type="submission" date="2017-03" db="EMBL/GenBank/DDBJ databases">
        <title>WGS assembly of Porphyra umbilicalis.</title>
        <authorList>
            <person name="Brawley S.H."/>
            <person name="Blouin N.A."/>
            <person name="Ficko-Blean E."/>
            <person name="Wheeler G.L."/>
            <person name="Lohr M."/>
            <person name="Goodson H.V."/>
            <person name="Jenkins J.W."/>
            <person name="Blaby-Haas C.E."/>
            <person name="Helliwell K.E."/>
            <person name="Chan C."/>
            <person name="Marriage T."/>
            <person name="Bhattacharya D."/>
            <person name="Klein A.S."/>
            <person name="Badis Y."/>
            <person name="Brodie J."/>
            <person name="Cao Y."/>
            <person name="Collen J."/>
            <person name="Dittami S.M."/>
            <person name="Gachon C.M."/>
            <person name="Green B.R."/>
            <person name="Karpowicz S."/>
            <person name="Kim J.W."/>
            <person name="Kudahl U."/>
            <person name="Lin S."/>
            <person name="Michel G."/>
            <person name="Mittag M."/>
            <person name="Olson B.J."/>
            <person name="Pangilinan J."/>
            <person name="Peng Y."/>
            <person name="Qiu H."/>
            <person name="Shu S."/>
            <person name="Singer J.T."/>
            <person name="Smith A.G."/>
            <person name="Sprecher B.N."/>
            <person name="Wagner V."/>
            <person name="Wang W."/>
            <person name="Wang Z.-Y."/>
            <person name="Yan J."/>
            <person name="Yarish C."/>
            <person name="Zoeuner-Riek S."/>
            <person name="Zhuang Y."/>
            <person name="Zou Y."/>
            <person name="Lindquist E.A."/>
            <person name="Grimwood J."/>
            <person name="Barry K."/>
            <person name="Rokhsar D.S."/>
            <person name="Schmutz J."/>
            <person name="Stiller J.W."/>
            <person name="Grossman A.R."/>
            <person name="Prochnik S.E."/>
        </authorList>
    </citation>
    <scope>NUCLEOTIDE SEQUENCE [LARGE SCALE GENOMIC DNA]</scope>
    <source>
        <strain evidence="1">4086291</strain>
    </source>
</reference>
<dbReference type="EMBL" id="KV918968">
    <property type="protein sequence ID" value="OSX74010.1"/>
    <property type="molecule type" value="Genomic_DNA"/>
</dbReference>
<evidence type="ECO:0000313" key="2">
    <source>
        <dbReference type="Proteomes" id="UP000218209"/>
    </source>
</evidence>
<sequence>MPAGISDWPALRAARIIESKKTMDKELRRAMVLATPVKNRTMAPSRNMDRVERKINGLRSKDFETCKALVQTRGSTAQREDALMTFSGAVLCDMARSKFKISAVSNKHTVHEPALFWNWPCGCHPGC</sequence>
<gene>
    <name evidence="1" type="ORF">BU14_0314s0013</name>
</gene>